<dbReference type="PROSITE" id="PS50174">
    <property type="entry name" value="G_PATCH"/>
    <property type="match status" value="1"/>
</dbReference>
<evidence type="ECO:0000313" key="3">
    <source>
        <dbReference type="Proteomes" id="UP000294901"/>
    </source>
</evidence>
<gene>
    <name evidence="2" type="ORF">C8E87_3149</name>
</gene>
<feature type="domain" description="G-patch" evidence="1">
    <location>
        <begin position="39"/>
        <end position="95"/>
    </location>
</feature>
<dbReference type="Pfam" id="PF20062">
    <property type="entry name" value="DUF6461"/>
    <property type="match status" value="1"/>
</dbReference>
<dbReference type="Proteomes" id="UP000294901">
    <property type="component" value="Unassembled WGS sequence"/>
</dbReference>
<accession>A0A4R6JV71</accession>
<evidence type="ECO:0000313" key="2">
    <source>
        <dbReference type="EMBL" id="TDO39461.1"/>
    </source>
</evidence>
<keyword evidence="3" id="KW-1185">Reference proteome</keyword>
<dbReference type="InterPro" id="IPR000467">
    <property type="entry name" value="G_patch_dom"/>
</dbReference>
<name>A0A4R6JV71_9ACTN</name>
<protein>
    <recommendedName>
        <fullName evidence="1">G-patch domain-containing protein</fullName>
    </recommendedName>
</protein>
<dbReference type="InterPro" id="IPR045592">
    <property type="entry name" value="DUF6461"/>
</dbReference>
<organism evidence="2 3">
    <name type="scientific">Paractinoplanes brasiliensis</name>
    <dbReference type="NCBI Taxonomy" id="52695"/>
    <lineage>
        <taxon>Bacteria</taxon>
        <taxon>Bacillati</taxon>
        <taxon>Actinomycetota</taxon>
        <taxon>Actinomycetes</taxon>
        <taxon>Micromonosporales</taxon>
        <taxon>Micromonosporaceae</taxon>
        <taxon>Paractinoplanes</taxon>
    </lineage>
</organism>
<dbReference type="GO" id="GO:0003676">
    <property type="term" value="F:nucleic acid binding"/>
    <property type="evidence" value="ECO:0007669"/>
    <property type="project" value="InterPro"/>
</dbReference>
<dbReference type="EMBL" id="SNWR01000001">
    <property type="protein sequence ID" value="TDO39461.1"/>
    <property type="molecule type" value="Genomic_DNA"/>
</dbReference>
<proteinExistence type="predicted"/>
<dbReference type="AlphaFoldDB" id="A0A4R6JV71"/>
<evidence type="ECO:0000259" key="1">
    <source>
        <dbReference type="PROSITE" id="PS50174"/>
    </source>
</evidence>
<sequence>MAAAREAVAADYAWFAELADLRKGFSFVWVREVRPAQVLERMGAKELERIGWRQLVGAGDGQRGVVEKLYVGISRLDDSWTLVIEDNGTLGRVGELLRALSAGTTVVCVYKAAGEGGRFLVLEDQQTGLDFDPWAPERRTGKRAAELAGAVAAAGIGAGGDPAAGALALAERITGVRVDLGMLEERTYLFSEVPTGQRKSQ</sequence>
<comment type="caution">
    <text evidence="2">The sequence shown here is derived from an EMBL/GenBank/DDBJ whole genome shotgun (WGS) entry which is preliminary data.</text>
</comment>
<reference evidence="2 3" key="1">
    <citation type="submission" date="2019-03" db="EMBL/GenBank/DDBJ databases">
        <title>Sequencing the genomes of 1000 actinobacteria strains.</title>
        <authorList>
            <person name="Klenk H.-P."/>
        </authorList>
    </citation>
    <scope>NUCLEOTIDE SEQUENCE [LARGE SCALE GENOMIC DNA]</scope>
    <source>
        <strain evidence="2 3">DSM 43805</strain>
    </source>
</reference>